<dbReference type="WBParaSite" id="nRc.2.0.1.t38199-RA">
    <property type="protein sequence ID" value="nRc.2.0.1.t38199-RA"/>
    <property type="gene ID" value="nRc.2.0.1.g38199"/>
</dbReference>
<dbReference type="AlphaFoldDB" id="A0A915KK17"/>
<evidence type="ECO:0000256" key="1">
    <source>
        <dbReference type="SAM" id="MobiDB-lite"/>
    </source>
</evidence>
<dbReference type="Proteomes" id="UP000887565">
    <property type="component" value="Unplaced"/>
</dbReference>
<evidence type="ECO:0000313" key="2">
    <source>
        <dbReference type="Proteomes" id="UP000887565"/>
    </source>
</evidence>
<accession>A0A915KK17</accession>
<protein>
    <submittedName>
        <fullName evidence="3">Uncharacterized protein</fullName>
    </submittedName>
</protein>
<keyword evidence="2" id="KW-1185">Reference proteome</keyword>
<organism evidence="2 3">
    <name type="scientific">Romanomermis culicivorax</name>
    <name type="common">Nematode worm</name>
    <dbReference type="NCBI Taxonomy" id="13658"/>
    <lineage>
        <taxon>Eukaryota</taxon>
        <taxon>Metazoa</taxon>
        <taxon>Ecdysozoa</taxon>
        <taxon>Nematoda</taxon>
        <taxon>Enoplea</taxon>
        <taxon>Dorylaimia</taxon>
        <taxon>Mermithida</taxon>
        <taxon>Mermithoidea</taxon>
        <taxon>Mermithidae</taxon>
        <taxon>Romanomermis</taxon>
    </lineage>
</organism>
<sequence length="244" mass="28063">MPLWTVPMFHFHLCGDIQDIFPVFAHDFQTALAIAYNADQIHEHLSDQPVLDQDLDMYKEAIKRFISHIDQDKAGSYCSYCKINHDIVLPIDPFPSKFRNHVIVNRADKPKPSVRNPKKTKQQLEEEEDEQYALIDEMQHRTETDPALLKEYEALGGYLFSDPSDAKPVVARMPYGPQFTRNDPLPKPTTFTGDVGLQHPTLFPYLFDSANQSNSNRIANDISPILYYFWPITVKEGPRIKAEV</sequence>
<proteinExistence type="predicted"/>
<name>A0A915KK17_ROMCU</name>
<reference evidence="3" key="1">
    <citation type="submission" date="2022-11" db="UniProtKB">
        <authorList>
            <consortium name="WormBaseParasite"/>
        </authorList>
    </citation>
    <scope>IDENTIFICATION</scope>
</reference>
<feature type="region of interest" description="Disordered" evidence="1">
    <location>
        <begin position="107"/>
        <end position="127"/>
    </location>
</feature>
<evidence type="ECO:0000313" key="3">
    <source>
        <dbReference type="WBParaSite" id="nRc.2.0.1.t38199-RA"/>
    </source>
</evidence>